<evidence type="ECO:0008006" key="3">
    <source>
        <dbReference type="Google" id="ProtNLM"/>
    </source>
</evidence>
<name>A0ABU8VVF9_9BURK</name>
<dbReference type="RefSeq" id="WP_340362804.1">
    <property type="nucleotide sequence ID" value="NZ_JBBKZV010000002.1"/>
</dbReference>
<dbReference type="EMBL" id="JBBKZV010000002">
    <property type="protein sequence ID" value="MEJ8821768.1"/>
    <property type="molecule type" value="Genomic_DNA"/>
</dbReference>
<gene>
    <name evidence="1" type="ORF">WKW80_06925</name>
</gene>
<evidence type="ECO:0000313" key="1">
    <source>
        <dbReference type="EMBL" id="MEJ8821768.1"/>
    </source>
</evidence>
<accession>A0ABU8VVF9</accession>
<proteinExistence type="predicted"/>
<reference evidence="1 2" key="1">
    <citation type="submission" date="2024-03" db="EMBL/GenBank/DDBJ databases">
        <title>Novel species of the genus Variovorax.</title>
        <authorList>
            <person name="Liu Q."/>
            <person name="Xin Y.-H."/>
        </authorList>
    </citation>
    <scope>NUCLEOTIDE SEQUENCE [LARGE SCALE GENOMIC DNA]</scope>
    <source>
        <strain evidence="1 2">KACC 18501</strain>
    </source>
</reference>
<evidence type="ECO:0000313" key="2">
    <source>
        <dbReference type="Proteomes" id="UP001363010"/>
    </source>
</evidence>
<keyword evidence="2" id="KW-1185">Reference proteome</keyword>
<sequence length="266" mass="28146">MAALVPAFAAAQQAASADTSTSSNAWRYSLSVYGYLPSLSGQSSANTPAGGPTIDIDAGKIVDSLKFTFMGAAEANNGRWGAFTDLIYLDLGGSKQSSRAFTIGHAPPPFGATADLSWDLKGSLWTVGGEYRVMADPVLTLDLLAGARMFALKPTLRWNVLGDAGLLQPVGRVGSASTSETVWDGIVGVKGRYAVGNNGKWSLPFYFDAGTGQSHLTYQAAAGVSYSYSWGELTAMWRYLSYDMKPGGSIDNLHFNGPMVGATVRW</sequence>
<comment type="caution">
    <text evidence="1">The sequence shown here is derived from an EMBL/GenBank/DDBJ whole genome shotgun (WGS) entry which is preliminary data.</text>
</comment>
<dbReference type="Proteomes" id="UP001363010">
    <property type="component" value="Unassembled WGS sequence"/>
</dbReference>
<organism evidence="1 2">
    <name type="scientific">Variovorax humicola</name>
    <dbReference type="NCBI Taxonomy" id="1769758"/>
    <lineage>
        <taxon>Bacteria</taxon>
        <taxon>Pseudomonadati</taxon>
        <taxon>Pseudomonadota</taxon>
        <taxon>Betaproteobacteria</taxon>
        <taxon>Burkholderiales</taxon>
        <taxon>Comamonadaceae</taxon>
        <taxon>Variovorax</taxon>
    </lineage>
</organism>
<protein>
    <recommendedName>
        <fullName evidence="3">Outer membrane protein beta-barrel domain-containing protein</fullName>
    </recommendedName>
</protein>